<keyword evidence="2" id="KW-1185">Reference proteome</keyword>
<dbReference type="Proteomes" id="UP001163321">
    <property type="component" value="Chromosome 4"/>
</dbReference>
<name>A0ACC0W5A1_9STRA</name>
<dbReference type="EMBL" id="CM047583">
    <property type="protein sequence ID" value="KAI9913340.1"/>
    <property type="molecule type" value="Genomic_DNA"/>
</dbReference>
<proteinExistence type="predicted"/>
<comment type="caution">
    <text evidence="1">The sequence shown here is derived from an EMBL/GenBank/DDBJ whole genome shotgun (WGS) entry which is preliminary data.</text>
</comment>
<evidence type="ECO:0000313" key="1">
    <source>
        <dbReference type="EMBL" id="KAI9913340.1"/>
    </source>
</evidence>
<reference evidence="1 2" key="1">
    <citation type="journal article" date="2022" name="bioRxiv">
        <title>The genome of the oomycete Peronosclerospora sorghi, a cosmopolitan pathogen of maize and sorghum, is inflated with dispersed pseudogenes.</title>
        <authorList>
            <person name="Fletcher K."/>
            <person name="Martin F."/>
            <person name="Isakeit T."/>
            <person name="Cavanaugh K."/>
            <person name="Magill C."/>
            <person name="Michelmore R."/>
        </authorList>
    </citation>
    <scope>NUCLEOTIDE SEQUENCE [LARGE SCALE GENOMIC DNA]</scope>
    <source>
        <strain evidence="1">P6</strain>
    </source>
</reference>
<organism evidence="1 2">
    <name type="scientific">Peronosclerospora sorghi</name>
    <dbReference type="NCBI Taxonomy" id="230839"/>
    <lineage>
        <taxon>Eukaryota</taxon>
        <taxon>Sar</taxon>
        <taxon>Stramenopiles</taxon>
        <taxon>Oomycota</taxon>
        <taxon>Peronosporomycetes</taxon>
        <taxon>Peronosporales</taxon>
        <taxon>Peronosporaceae</taxon>
        <taxon>Peronosclerospora</taxon>
    </lineage>
</organism>
<gene>
    <name evidence="1" type="ORF">PsorP6_005266</name>
</gene>
<accession>A0ACC0W5A1</accession>
<sequence>MKERLTMGRAKPFSPRVINPCVHCELAIDRFFLYKNDQAAVADVRQGNHAFKIKLVNLDVHLWT</sequence>
<evidence type="ECO:0000313" key="2">
    <source>
        <dbReference type="Proteomes" id="UP001163321"/>
    </source>
</evidence>
<protein>
    <submittedName>
        <fullName evidence="1">Uncharacterized protein</fullName>
    </submittedName>
</protein>